<dbReference type="EMBL" id="BK002650">
    <property type="protein sequence ID" value="DAA04156.1"/>
    <property type="molecule type" value="Genomic_DNA"/>
</dbReference>
<evidence type="ECO:0000256" key="1">
    <source>
        <dbReference type="SAM" id="MobiDB-lite"/>
    </source>
</evidence>
<proteinExistence type="predicted"/>
<feature type="region of interest" description="Disordered" evidence="1">
    <location>
        <begin position="64"/>
        <end position="93"/>
    </location>
</feature>
<reference evidence="2" key="1">
    <citation type="journal article" date="2003" name="Genome Biol.">
        <title>An integrated gene annotation and transcriptional profiling approach towards the full gene content of the Drosophila genome.</title>
        <authorList>
            <person name="Hild M."/>
            <person name="Beckmann B."/>
            <person name="Haas S.A."/>
            <person name="Koch B."/>
            <person name="Solovyev V."/>
            <person name="Busold C."/>
            <person name="Fellenberg K."/>
            <person name="Boutros M."/>
            <person name="Vingron M."/>
            <person name="Sauer F."/>
            <person name="Hoheisel J.D."/>
            <person name="Paro R."/>
        </authorList>
    </citation>
    <scope>NUCLEOTIDE SEQUENCE</scope>
</reference>
<dbReference type="AlphaFoldDB" id="Q6IJR6"/>
<accession>Q6IJR6</accession>
<gene>
    <name evidence="2" type="ORF">HDC14384</name>
</gene>
<sequence length="163" mass="18316">MRHVAAIQQMMQELERVLAREWGTFMRQVNRLERHLHLRRSSYKGWLGLDWGVAIEIRHIAKQKPNRAAATSSTSHWPHPQQPRGGGGGGGGDLLKLPPFGCNPSTCFGFDLGATVATNTANNRARNWHGWVKGFWTFFFEAEMVKPKLVDLGTEDEVVGLPQ</sequence>
<name>Q6IJR6_DROME</name>
<protein>
    <submittedName>
        <fullName evidence="2">HDC14384</fullName>
    </submittedName>
</protein>
<organism evidence="2">
    <name type="scientific">Drosophila melanogaster</name>
    <name type="common">Fruit fly</name>
    <dbReference type="NCBI Taxonomy" id="7227"/>
    <lineage>
        <taxon>Eukaryota</taxon>
        <taxon>Metazoa</taxon>
        <taxon>Ecdysozoa</taxon>
        <taxon>Arthropoda</taxon>
        <taxon>Hexapoda</taxon>
        <taxon>Insecta</taxon>
        <taxon>Pterygota</taxon>
        <taxon>Neoptera</taxon>
        <taxon>Endopterygota</taxon>
        <taxon>Diptera</taxon>
        <taxon>Brachycera</taxon>
        <taxon>Muscomorpha</taxon>
        <taxon>Ephydroidea</taxon>
        <taxon>Drosophilidae</taxon>
        <taxon>Drosophila</taxon>
        <taxon>Sophophora</taxon>
    </lineage>
</organism>
<evidence type="ECO:0000313" key="2">
    <source>
        <dbReference type="EMBL" id="DAA04156.1"/>
    </source>
</evidence>
<feature type="compositionally biased region" description="Gly residues" evidence="1">
    <location>
        <begin position="84"/>
        <end position="93"/>
    </location>
</feature>